<dbReference type="PANTHER" id="PTHR43108">
    <property type="entry name" value="N-ACETYLGLUCOSAMINE-6-SULFATASE FAMILY MEMBER"/>
    <property type="match status" value="1"/>
</dbReference>
<feature type="domain" description="Sulfatase N-terminal" evidence="8">
    <location>
        <begin position="23"/>
        <end position="381"/>
    </location>
</feature>
<dbReference type="Proteomes" id="UP000027730">
    <property type="component" value="Unassembled WGS sequence"/>
</dbReference>
<dbReference type="InterPro" id="IPR012083">
    <property type="entry name" value="Arylsulfatase"/>
</dbReference>
<proteinExistence type="inferred from homology"/>
<dbReference type="STRING" id="1043004.A0A074WNN9"/>
<feature type="modified residue" description="3-oxoalanine (Cys)" evidence="6">
    <location>
        <position position="67"/>
    </location>
</feature>
<feature type="signal peptide" evidence="7">
    <location>
        <begin position="1"/>
        <end position="20"/>
    </location>
</feature>
<dbReference type="EC" id="3.1.6.1" evidence="5"/>
<dbReference type="HOGENOM" id="CLU_006332_4_0_1"/>
<organism evidence="9 10">
    <name type="scientific">Aureobasidium namibiae CBS 147.97</name>
    <dbReference type="NCBI Taxonomy" id="1043004"/>
    <lineage>
        <taxon>Eukaryota</taxon>
        <taxon>Fungi</taxon>
        <taxon>Dikarya</taxon>
        <taxon>Ascomycota</taxon>
        <taxon>Pezizomycotina</taxon>
        <taxon>Dothideomycetes</taxon>
        <taxon>Dothideomycetidae</taxon>
        <taxon>Dothideales</taxon>
        <taxon>Saccotheciaceae</taxon>
        <taxon>Aureobasidium</taxon>
    </lineage>
</organism>
<dbReference type="GO" id="GO:0008449">
    <property type="term" value="F:N-acetylglucosamine-6-sulfatase activity"/>
    <property type="evidence" value="ECO:0007669"/>
    <property type="project" value="TreeGrafter"/>
</dbReference>
<dbReference type="RefSeq" id="XP_013429009.1">
    <property type="nucleotide sequence ID" value="XM_013573555.1"/>
</dbReference>
<dbReference type="EMBL" id="KL584706">
    <property type="protein sequence ID" value="KEQ74753.1"/>
    <property type="molecule type" value="Genomic_DNA"/>
</dbReference>
<evidence type="ECO:0000259" key="8">
    <source>
        <dbReference type="Pfam" id="PF00884"/>
    </source>
</evidence>
<evidence type="ECO:0000256" key="6">
    <source>
        <dbReference type="PIRSR" id="PIRSR000972-50"/>
    </source>
</evidence>
<comment type="similarity">
    <text evidence="1 5">Belongs to the sulfatase family.</text>
</comment>
<protein>
    <recommendedName>
        <fullName evidence="5">Arylsulfatase</fullName>
        <shortName evidence="5">AS</shortName>
        <ecNumber evidence="5">3.1.6.1</ecNumber>
    </recommendedName>
    <alternativeName>
        <fullName evidence="5">Aryl-sulfate sulphohydrolase</fullName>
    </alternativeName>
</protein>
<keyword evidence="2 7" id="KW-0732">Signal</keyword>
<evidence type="ECO:0000256" key="2">
    <source>
        <dbReference type="ARBA" id="ARBA00022729"/>
    </source>
</evidence>
<dbReference type="PANTHER" id="PTHR43108:SF8">
    <property type="entry name" value="SD21168P"/>
    <property type="match status" value="1"/>
</dbReference>
<dbReference type="PROSITE" id="PS00523">
    <property type="entry name" value="SULFATASE_1"/>
    <property type="match status" value="1"/>
</dbReference>
<evidence type="ECO:0000256" key="5">
    <source>
        <dbReference type="PIRNR" id="PIRNR000972"/>
    </source>
</evidence>
<evidence type="ECO:0000256" key="4">
    <source>
        <dbReference type="ARBA" id="ARBA00023180"/>
    </source>
</evidence>
<evidence type="ECO:0000313" key="10">
    <source>
        <dbReference type="Proteomes" id="UP000027730"/>
    </source>
</evidence>
<dbReference type="InterPro" id="IPR024607">
    <property type="entry name" value="Sulfatase_CS"/>
</dbReference>
<feature type="chain" id="PRO_5001701618" description="Arylsulfatase" evidence="7">
    <location>
        <begin position="21"/>
        <end position="609"/>
    </location>
</feature>
<dbReference type="FunFam" id="3.40.720.10:FF:000051">
    <property type="entry name" value="Arylsulfatase"/>
    <property type="match status" value="1"/>
</dbReference>
<dbReference type="Pfam" id="PF00884">
    <property type="entry name" value="Sulfatase"/>
    <property type="match status" value="1"/>
</dbReference>
<dbReference type="GO" id="GO:0005539">
    <property type="term" value="F:glycosaminoglycan binding"/>
    <property type="evidence" value="ECO:0007669"/>
    <property type="project" value="TreeGrafter"/>
</dbReference>
<sequence length="609" mass="67397">MRFSLPKLSAWVALVSSALAKQPNILFIITDDQDGHMGSIEHMPLLKKHITDKGTTYQNHFCTIAICCPSRVNLWTGRAAHNTNVTDVGPPYGGYPKIVKEGINDDYLPVWMQEAGYNTYYTGKLWNAHTINNYNAPFVKGFNGSDFLLDPFTYDYWHARMSRNGGAPKDYSGQYSPDVVADKAYGFLEEAIEGDAPWFVTVAPIAPHSNIVAHPPSGPINELEVLAPGPANKFAIPEYAPRHAHLFKDYKIPRTEDFNPEVPSGASWIAQLPRLNSTQIAYNDEFQRARLRALQSVDEMIERLVNLLDSKGVLEDTYIFFTTDNGFHASQHRMHPGKECGYDTDIHIPLIIRGPGIAANATKDIVTSHTDMAPTLLSLANATRPDFDGTAIPLLASNSNATRGEHINVEFWGIGLPEGKFGIAEPLGGLSYPNNTYKALRLVSGNYSLYYSVWCTGEHEFYNLHNDPGQMHNLFSDAELAKQFELAGRSFQDVVYRLDALLVVLKTCKGDSCIHPWSELHHSSASSLASPTSLLQALDPAYDSFYQTQPKVGFSSCELGYIPEAEGNVDHINFGAAGVDWDGVAAAGDSPARKGQEPFRYRGSWSDWV</sequence>
<gene>
    <name evidence="9" type="ORF">M436DRAFT_42678</name>
</gene>
<comment type="catalytic activity">
    <reaction evidence="5">
        <text>an aryl sulfate + H2O = a phenol + sulfate + H(+)</text>
        <dbReference type="Rhea" id="RHEA:17261"/>
        <dbReference type="ChEBI" id="CHEBI:15377"/>
        <dbReference type="ChEBI" id="CHEBI:15378"/>
        <dbReference type="ChEBI" id="CHEBI:16189"/>
        <dbReference type="ChEBI" id="CHEBI:33853"/>
        <dbReference type="ChEBI" id="CHEBI:140317"/>
        <dbReference type="EC" id="3.1.6.1"/>
    </reaction>
</comment>
<evidence type="ECO:0000313" key="9">
    <source>
        <dbReference type="EMBL" id="KEQ74753.1"/>
    </source>
</evidence>
<dbReference type="SUPFAM" id="SSF53649">
    <property type="entry name" value="Alkaline phosphatase-like"/>
    <property type="match status" value="1"/>
</dbReference>
<keyword evidence="3 5" id="KW-0378">Hydrolase</keyword>
<accession>A0A074WNN9</accession>
<dbReference type="Gene3D" id="3.40.720.10">
    <property type="entry name" value="Alkaline Phosphatase, subunit A"/>
    <property type="match status" value="1"/>
</dbReference>
<evidence type="ECO:0000256" key="7">
    <source>
        <dbReference type="SAM" id="SignalP"/>
    </source>
</evidence>
<keyword evidence="10" id="KW-1185">Reference proteome</keyword>
<dbReference type="CDD" id="cd16147">
    <property type="entry name" value="G6S"/>
    <property type="match status" value="1"/>
</dbReference>
<dbReference type="PIRSF" id="PIRSF000972">
    <property type="entry name" value="Arylsulf_plant"/>
    <property type="match status" value="1"/>
</dbReference>
<evidence type="ECO:0000256" key="1">
    <source>
        <dbReference type="ARBA" id="ARBA00008779"/>
    </source>
</evidence>
<name>A0A074WNN9_9PEZI</name>
<dbReference type="GO" id="GO:0018958">
    <property type="term" value="P:phenol-containing compound metabolic process"/>
    <property type="evidence" value="ECO:0007669"/>
    <property type="project" value="InterPro"/>
</dbReference>
<dbReference type="GeneID" id="25409810"/>
<comment type="PTM">
    <text evidence="6">The conversion to 3-oxoalanine (also known as C-formylglycine, FGly), of a serine or cysteine residue in prokaryotes and of a cysteine residue in eukaryotes, is critical for catalytic activity.</text>
</comment>
<dbReference type="AlphaFoldDB" id="A0A074WNN9"/>
<evidence type="ECO:0000256" key="3">
    <source>
        <dbReference type="ARBA" id="ARBA00022801"/>
    </source>
</evidence>
<reference evidence="9 10" key="1">
    <citation type="journal article" date="2014" name="BMC Genomics">
        <title>Genome sequencing of four Aureobasidium pullulans varieties: biotechnological potential, stress tolerance, and description of new species.</title>
        <authorList>
            <person name="Gostin Ar C."/>
            <person name="Ohm R.A."/>
            <person name="Kogej T."/>
            <person name="Sonjak S."/>
            <person name="Turk M."/>
            <person name="Zajc J."/>
            <person name="Zalar P."/>
            <person name="Grube M."/>
            <person name="Sun H."/>
            <person name="Han J."/>
            <person name="Sharma A."/>
            <person name="Chiniquy J."/>
            <person name="Ngan C.Y."/>
            <person name="Lipzen A."/>
            <person name="Barry K."/>
            <person name="Grigoriev I.V."/>
            <person name="Gunde-Cimerman N."/>
        </authorList>
    </citation>
    <scope>NUCLEOTIDE SEQUENCE [LARGE SCALE GENOMIC DNA]</scope>
    <source>
        <strain evidence="9 10">CBS 147.97</strain>
    </source>
</reference>
<dbReference type="OrthoDB" id="96314at2759"/>
<dbReference type="GO" id="GO:0004065">
    <property type="term" value="F:arylsulfatase activity"/>
    <property type="evidence" value="ECO:0007669"/>
    <property type="project" value="UniProtKB-UniRule"/>
</dbReference>
<dbReference type="InterPro" id="IPR017850">
    <property type="entry name" value="Alkaline_phosphatase_core_sf"/>
</dbReference>
<keyword evidence="4" id="KW-0325">Glycoprotein</keyword>
<dbReference type="InterPro" id="IPR000917">
    <property type="entry name" value="Sulfatase_N"/>
</dbReference>